<dbReference type="Proteomes" id="UP000232693">
    <property type="component" value="Chromosome"/>
</dbReference>
<evidence type="ECO:0000313" key="1">
    <source>
        <dbReference type="EMBL" id="AUD78613.1"/>
    </source>
</evidence>
<evidence type="ECO:0000313" key="2">
    <source>
        <dbReference type="Proteomes" id="UP000232693"/>
    </source>
</evidence>
<sequence length="136" mass="14796">MSLKVQHKLIQILTLVLALLAFIGQSNAMVGMPCMSTHEQSPNLISHNSDQHSGMDHSLMNHAQMNHSELKQSDVQSMDCCEDSGSCDMSTCSTPGLLIEPFFNSQSAASNTSVDLYSDQAIVSISSSLYRPPISY</sequence>
<dbReference type="EMBL" id="CP025120">
    <property type="protein sequence ID" value="AUD78613.1"/>
    <property type="molecule type" value="Genomic_DNA"/>
</dbReference>
<keyword evidence="2" id="KW-1185">Reference proteome</keyword>
<dbReference type="AlphaFoldDB" id="A0A2K9AQB5"/>
<organism evidence="1 2">
    <name type="scientific">Kangiella profundi</name>
    <dbReference type="NCBI Taxonomy" id="1561924"/>
    <lineage>
        <taxon>Bacteria</taxon>
        <taxon>Pseudomonadati</taxon>
        <taxon>Pseudomonadota</taxon>
        <taxon>Gammaproteobacteria</taxon>
        <taxon>Kangiellales</taxon>
        <taxon>Kangiellaceae</taxon>
        <taxon>Kangiella</taxon>
    </lineage>
</organism>
<protein>
    <submittedName>
        <fullName evidence="1">Uncharacterized protein</fullName>
    </submittedName>
</protein>
<dbReference type="OrthoDB" id="6196466at2"/>
<dbReference type="RefSeq" id="WP_106646476.1">
    <property type="nucleotide sequence ID" value="NZ_BMGO01000002.1"/>
</dbReference>
<proteinExistence type="predicted"/>
<reference evidence="1 2" key="1">
    <citation type="submission" date="2017-12" db="EMBL/GenBank/DDBJ databases">
        <title>Kangiella profundi FT102 completed genome.</title>
        <authorList>
            <person name="Xu J."/>
            <person name="Wang J."/>
            <person name="Lu Y."/>
        </authorList>
    </citation>
    <scope>NUCLEOTIDE SEQUENCE [LARGE SCALE GENOMIC DNA]</scope>
    <source>
        <strain evidence="1 2">FT102</strain>
    </source>
</reference>
<dbReference type="KEGG" id="kpd:CW740_04825"/>
<gene>
    <name evidence="1" type="ORF">CW740_04825</name>
</gene>
<name>A0A2K9AQB5_9GAMM</name>
<accession>A0A2K9AQB5</accession>